<evidence type="ECO:0000313" key="10">
    <source>
        <dbReference type="Proteomes" id="UP000708298"/>
    </source>
</evidence>
<dbReference type="GO" id="GO:0005886">
    <property type="term" value="C:plasma membrane"/>
    <property type="evidence" value="ECO:0007669"/>
    <property type="project" value="UniProtKB-SubCell"/>
</dbReference>
<comment type="caution">
    <text evidence="9">The sequence shown here is derived from an EMBL/GenBank/DDBJ whole genome shotgun (WGS) entry which is preliminary data.</text>
</comment>
<dbReference type="Pfam" id="PF00528">
    <property type="entry name" value="BPD_transp_1"/>
    <property type="match status" value="1"/>
</dbReference>
<dbReference type="CDD" id="cd06261">
    <property type="entry name" value="TM_PBP2"/>
    <property type="match status" value="1"/>
</dbReference>
<reference evidence="9" key="2">
    <citation type="submission" date="2021-01" db="EMBL/GenBank/DDBJ databases">
        <authorList>
            <person name="Mieszkin S."/>
            <person name="Pouder E."/>
            <person name="Alain K."/>
        </authorList>
    </citation>
    <scope>NUCLEOTIDE SEQUENCE</scope>
    <source>
        <strain evidence="9">HW T2.11</strain>
    </source>
</reference>
<dbReference type="InterPro" id="IPR035906">
    <property type="entry name" value="MetI-like_sf"/>
</dbReference>
<sequence>MSGQGDPSGERWMRLGLGTLSVAIGLAAWQALGSFHLIPSGLLASPEEVWAALIDISRHGYRGTSLGQDIGATLFRALAGFVIATVIGVPLGLWMGMSRLTAAAADWLVQFLRPLPPLSFLVLLTLWLGTGDLAKVGLLALTAFPIITSATYAAVGSVPQQKILAAQSLGASSGQIFRHVLLPAALPMISTGLRIALAAAFSTVVAAELMAGSDGLGWMIFSASQFLRNDIILLGIILLGLLGMGLNSLLLGLDRGLIHWRGRD</sequence>
<dbReference type="GO" id="GO:0010438">
    <property type="term" value="P:cellular response to sulfur starvation"/>
    <property type="evidence" value="ECO:0007669"/>
    <property type="project" value="TreeGrafter"/>
</dbReference>
<dbReference type="SUPFAM" id="SSF161098">
    <property type="entry name" value="MetI-like"/>
    <property type="match status" value="1"/>
</dbReference>
<evidence type="ECO:0000256" key="2">
    <source>
        <dbReference type="ARBA" id="ARBA00022448"/>
    </source>
</evidence>
<feature type="transmembrane region" description="Helical" evidence="7">
    <location>
        <begin position="231"/>
        <end position="253"/>
    </location>
</feature>
<keyword evidence="10" id="KW-1185">Reference proteome</keyword>
<dbReference type="Proteomes" id="UP000708298">
    <property type="component" value="Unassembled WGS sequence"/>
</dbReference>
<keyword evidence="2 7" id="KW-0813">Transport</keyword>
<evidence type="ECO:0000259" key="8">
    <source>
        <dbReference type="PROSITE" id="PS50928"/>
    </source>
</evidence>
<dbReference type="PANTHER" id="PTHR30151:SF25">
    <property type="entry name" value="TAURINE TRANSPORT SYSTEM PERMEASE PROTEIN TAUC"/>
    <property type="match status" value="1"/>
</dbReference>
<proteinExistence type="inferred from homology"/>
<keyword evidence="3" id="KW-1003">Cell membrane</keyword>
<keyword evidence="5 7" id="KW-1133">Transmembrane helix</keyword>
<feature type="transmembrane region" description="Helical" evidence="7">
    <location>
        <begin position="180"/>
        <end position="211"/>
    </location>
</feature>
<feature type="transmembrane region" description="Helical" evidence="7">
    <location>
        <begin position="12"/>
        <end position="32"/>
    </location>
</feature>
<dbReference type="EMBL" id="JAESVB010000001">
    <property type="protein sequence ID" value="MCB8874160.1"/>
    <property type="molecule type" value="Genomic_DNA"/>
</dbReference>
<feature type="transmembrane region" description="Helical" evidence="7">
    <location>
        <begin position="107"/>
        <end position="130"/>
    </location>
</feature>
<dbReference type="InterPro" id="IPR000515">
    <property type="entry name" value="MetI-like"/>
</dbReference>
<organism evidence="9 10">
    <name type="scientific">Acidisoma silvae</name>
    <dbReference type="NCBI Taxonomy" id="2802396"/>
    <lineage>
        <taxon>Bacteria</taxon>
        <taxon>Pseudomonadati</taxon>
        <taxon>Pseudomonadota</taxon>
        <taxon>Alphaproteobacteria</taxon>
        <taxon>Acetobacterales</taxon>
        <taxon>Acidocellaceae</taxon>
        <taxon>Acidisoma</taxon>
    </lineage>
</organism>
<evidence type="ECO:0000256" key="7">
    <source>
        <dbReference type="RuleBase" id="RU363032"/>
    </source>
</evidence>
<keyword evidence="4 7" id="KW-0812">Transmembrane</keyword>
<dbReference type="RefSeq" id="WP_227319810.1">
    <property type="nucleotide sequence ID" value="NZ_JAESVB010000001.1"/>
</dbReference>
<comment type="subcellular location">
    <subcellularLocation>
        <location evidence="1 7">Cell membrane</location>
        <topology evidence="1 7">Multi-pass membrane protein</topology>
    </subcellularLocation>
</comment>
<feature type="transmembrane region" description="Helical" evidence="7">
    <location>
        <begin position="74"/>
        <end position="95"/>
    </location>
</feature>
<reference evidence="9" key="1">
    <citation type="journal article" date="2021" name="Microorganisms">
        <title>Acidisoma silvae sp. nov. and Acidisomacellulosilytica sp. nov., Two Acidophilic Bacteria Isolated from Decaying Wood, Hydrolyzing Cellulose and Producing Poly-3-hydroxybutyrate.</title>
        <authorList>
            <person name="Mieszkin S."/>
            <person name="Pouder E."/>
            <person name="Uroz S."/>
            <person name="Simon-Colin C."/>
            <person name="Alain K."/>
        </authorList>
    </citation>
    <scope>NUCLEOTIDE SEQUENCE</scope>
    <source>
        <strain evidence="9">HW T2.11</strain>
    </source>
</reference>
<evidence type="ECO:0000256" key="1">
    <source>
        <dbReference type="ARBA" id="ARBA00004651"/>
    </source>
</evidence>
<dbReference type="GO" id="GO:0055085">
    <property type="term" value="P:transmembrane transport"/>
    <property type="evidence" value="ECO:0007669"/>
    <property type="project" value="InterPro"/>
</dbReference>
<evidence type="ECO:0000256" key="4">
    <source>
        <dbReference type="ARBA" id="ARBA00022692"/>
    </source>
</evidence>
<dbReference type="PANTHER" id="PTHR30151">
    <property type="entry name" value="ALKANE SULFONATE ABC TRANSPORTER-RELATED, MEMBRANE SUBUNIT"/>
    <property type="match status" value="1"/>
</dbReference>
<keyword evidence="6 7" id="KW-0472">Membrane</keyword>
<evidence type="ECO:0000256" key="3">
    <source>
        <dbReference type="ARBA" id="ARBA00022475"/>
    </source>
</evidence>
<comment type="similarity">
    <text evidence="7">Belongs to the binding-protein-dependent transport system permease family.</text>
</comment>
<dbReference type="PROSITE" id="PS50928">
    <property type="entry name" value="ABC_TM1"/>
    <property type="match status" value="1"/>
</dbReference>
<dbReference type="Gene3D" id="1.10.3720.10">
    <property type="entry name" value="MetI-like"/>
    <property type="match status" value="1"/>
</dbReference>
<feature type="transmembrane region" description="Helical" evidence="7">
    <location>
        <begin position="136"/>
        <end position="159"/>
    </location>
</feature>
<protein>
    <submittedName>
        <fullName evidence="9">ABC transporter permease</fullName>
    </submittedName>
</protein>
<accession>A0A963YQ07</accession>
<dbReference type="AlphaFoldDB" id="A0A963YQ07"/>
<evidence type="ECO:0000256" key="5">
    <source>
        <dbReference type="ARBA" id="ARBA00022989"/>
    </source>
</evidence>
<name>A0A963YQ07_9PROT</name>
<feature type="domain" description="ABC transmembrane type-1" evidence="8">
    <location>
        <begin position="70"/>
        <end position="250"/>
    </location>
</feature>
<gene>
    <name evidence="9" type="ORF">ASILVAE211_03115</name>
</gene>
<evidence type="ECO:0000256" key="6">
    <source>
        <dbReference type="ARBA" id="ARBA00023136"/>
    </source>
</evidence>
<evidence type="ECO:0000313" key="9">
    <source>
        <dbReference type="EMBL" id="MCB8874160.1"/>
    </source>
</evidence>